<reference evidence="3" key="1">
    <citation type="submission" date="2016-10" db="EMBL/GenBank/DDBJ databases">
        <authorList>
            <person name="Varghese N."/>
            <person name="Submissions S."/>
        </authorList>
    </citation>
    <scope>NUCLEOTIDE SEQUENCE [LARGE SCALE GENOMIC DNA]</scope>
    <source>
        <strain evidence="3">DSM 20524</strain>
    </source>
</reference>
<keyword evidence="1" id="KW-1133">Transmembrane helix</keyword>
<protein>
    <submittedName>
        <fullName evidence="2">Uncharacterized protein</fullName>
    </submittedName>
</protein>
<dbReference type="RefSeq" id="WP_092260753.1">
    <property type="nucleotide sequence ID" value="NZ_CP047199.1"/>
</dbReference>
<dbReference type="Proteomes" id="UP000198929">
    <property type="component" value="Unassembled WGS sequence"/>
</dbReference>
<proteinExistence type="predicted"/>
<evidence type="ECO:0000313" key="2">
    <source>
        <dbReference type="EMBL" id="SES29569.1"/>
    </source>
</evidence>
<dbReference type="EMBL" id="FOGQ01000017">
    <property type="protein sequence ID" value="SES29569.1"/>
    <property type="molecule type" value="Genomic_DNA"/>
</dbReference>
<name>A0A1H9W716_9CORY</name>
<evidence type="ECO:0000313" key="3">
    <source>
        <dbReference type="Proteomes" id="UP000198929"/>
    </source>
</evidence>
<keyword evidence="3" id="KW-1185">Reference proteome</keyword>
<dbReference type="STRING" id="1121357.SAMN05661109_02567"/>
<accession>A0A1H9W716</accession>
<dbReference type="AlphaFoldDB" id="A0A1H9W716"/>
<keyword evidence="1" id="KW-0812">Transmembrane</keyword>
<gene>
    <name evidence="2" type="ORF">SAMN05661109_02567</name>
</gene>
<keyword evidence="1" id="KW-0472">Membrane</keyword>
<feature type="transmembrane region" description="Helical" evidence="1">
    <location>
        <begin position="149"/>
        <end position="166"/>
    </location>
</feature>
<organism evidence="2 3">
    <name type="scientific">Corynebacterium cystitidis DSM 20524</name>
    <dbReference type="NCBI Taxonomy" id="1121357"/>
    <lineage>
        <taxon>Bacteria</taxon>
        <taxon>Bacillati</taxon>
        <taxon>Actinomycetota</taxon>
        <taxon>Actinomycetes</taxon>
        <taxon>Mycobacteriales</taxon>
        <taxon>Corynebacteriaceae</taxon>
        <taxon>Corynebacterium</taxon>
    </lineage>
</organism>
<sequence>MHWVSWDRTDRDNPRLLAEAGPEVLAEFSSDSARVDGVRWDLAATPVSGAVARVDGVELMRSGAWKRNKEVPVVVDGRDYLMINEDGSDWIIDDARGEKVAQFSGKNHGVRMANLEFEGETDLPLTDVVALAWVSRLALENKTMGTSKALIATLVLLSIVAVLVFFI</sequence>
<evidence type="ECO:0000256" key="1">
    <source>
        <dbReference type="SAM" id="Phobius"/>
    </source>
</evidence>